<evidence type="ECO:0000313" key="1">
    <source>
        <dbReference type="EMBL" id="QFT28521.1"/>
    </source>
</evidence>
<dbReference type="RefSeq" id="WP_246210481.1">
    <property type="nucleotide sequence ID" value="NZ_CBCSDK010000009.1"/>
</dbReference>
<reference evidence="1 2" key="1">
    <citation type="submission" date="2019-10" db="EMBL/GenBank/DDBJ databases">
        <title>Complete genome sequence of Vibrio sp. strain THAF100, isolated from non-filtered water from the water column of tank 6 of a marine aquarium containing stony-coral fragments. Water maintained at 26 degree C.</title>
        <authorList>
            <person name="Ruckert C."/>
            <person name="Franco A."/>
            <person name="Kalinowski J."/>
            <person name="Glaeser S."/>
        </authorList>
    </citation>
    <scope>NUCLEOTIDE SEQUENCE [LARGE SCALE GENOMIC DNA]</scope>
    <source>
        <strain evidence="1 2">THAF100</strain>
        <plasmid evidence="2">pthaf100_a</plasmid>
    </source>
</reference>
<keyword evidence="2" id="KW-1185">Reference proteome</keyword>
<keyword evidence="1" id="KW-0614">Plasmid</keyword>
<proteinExistence type="predicted"/>
<dbReference type="AlphaFoldDB" id="A0A5P9CRC4"/>
<organism evidence="1 2">
    <name type="scientific">Vibrio aquimaris</name>
    <dbReference type="NCBI Taxonomy" id="2587862"/>
    <lineage>
        <taxon>Bacteria</taxon>
        <taxon>Pseudomonadati</taxon>
        <taxon>Pseudomonadota</taxon>
        <taxon>Gammaproteobacteria</taxon>
        <taxon>Vibrionales</taxon>
        <taxon>Vibrionaceae</taxon>
        <taxon>Vibrio</taxon>
    </lineage>
</organism>
<accession>A0A5P9CRC4</accession>
<dbReference type="KEGG" id="vaq:FIV01_19165"/>
<geneLocation type="plasmid" evidence="2">
    <name>pthaf100_a</name>
</geneLocation>
<evidence type="ECO:0000313" key="2">
    <source>
        <dbReference type="Proteomes" id="UP000326936"/>
    </source>
</evidence>
<protein>
    <submittedName>
        <fullName evidence="1">Uncharacterized protein</fullName>
    </submittedName>
</protein>
<dbReference type="EMBL" id="CP045351">
    <property type="protein sequence ID" value="QFT28521.1"/>
    <property type="molecule type" value="Genomic_DNA"/>
</dbReference>
<name>A0A5P9CRC4_9VIBR</name>
<sequence>MFKSDRVTSCYDITDIGHVERIIVGSTQPDAIPTPEENQLKIDKLNTYLQTSPRGRIIGTERSFSLVRIGEHQVVLEAVAYHIGFKRKPSWIKPSAQEKEFKPEVDLCEVEKIIEQNR</sequence>
<dbReference type="Proteomes" id="UP000326936">
    <property type="component" value="Plasmid pTHAF100_a"/>
</dbReference>
<gene>
    <name evidence="1" type="ORF">FIV01_19165</name>
</gene>